<dbReference type="GO" id="GO:0043531">
    <property type="term" value="F:ADP binding"/>
    <property type="evidence" value="ECO:0007669"/>
    <property type="project" value="InterPro"/>
</dbReference>
<dbReference type="Gene3D" id="1.25.40.10">
    <property type="entry name" value="Tetratricopeptide repeat domain"/>
    <property type="match status" value="5"/>
</dbReference>
<dbReference type="SUPFAM" id="SSF52540">
    <property type="entry name" value="P-loop containing nucleoside triphosphate hydrolases"/>
    <property type="match status" value="1"/>
</dbReference>
<reference evidence="4" key="1">
    <citation type="journal article" date="2018" name="Curr. Biol.">
        <title>Genetics and Genomics of an Unusual Selfish Sex Ratio Distortion in an Insect.</title>
        <authorList>
            <person name="Hamilton P.T."/>
            <person name="Hodson C.N."/>
            <person name="Curtis C.I."/>
            <person name="Perlman S.J."/>
        </authorList>
    </citation>
    <scope>NUCLEOTIDE SEQUENCE</scope>
</reference>
<name>A0A3Q8QC89_9NEOP</name>
<feature type="domain" description="NB-ARC" evidence="3">
    <location>
        <begin position="391"/>
        <end position="540"/>
    </location>
</feature>
<protein>
    <submittedName>
        <fullName evidence="4">OdiLe1</fullName>
    </submittedName>
</protein>
<dbReference type="Gene3D" id="3.40.50.300">
    <property type="entry name" value="P-loop containing nucleotide triphosphate hydrolases"/>
    <property type="match status" value="1"/>
</dbReference>
<proteinExistence type="predicted"/>
<accession>A0A3Q8QC89</accession>
<evidence type="ECO:0000256" key="1">
    <source>
        <dbReference type="PROSITE-ProRule" id="PRU00339"/>
    </source>
</evidence>
<dbReference type="SUPFAM" id="SSF48452">
    <property type="entry name" value="TPR-like"/>
    <property type="match status" value="4"/>
</dbReference>
<dbReference type="PANTHER" id="PTHR19959:SF119">
    <property type="entry name" value="FUNGAL LIPASE-LIKE DOMAIN-CONTAINING PROTEIN"/>
    <property type="match status" value="1"/>
</dbReference>
<evidence type="ECO:0000256" key="2">
    <source>
        <dbReference type="SAM" id="Coils"/>
    </source>
</evidence>
<dbReference type="InterPro" id="IPR027417">
    <property type="entry name" value="P-loop_NTPase"/>
</dbReference>
<feature type="coiled-coil region" evidence="2">
    <location>
        <begin position="940"/>
        <end position="967"/>
    </location>
</feature>
<evidence type="ECO:0000313" key="4">
    <source>
        <dbReference type="EMBL" id="AZI94745.1"/>
    </source>
</evidence>
<dbReference type="InterPro" id="IPR019734">
    <property type="entry name" value="TPR_rpt"/>
</dbReference>
<dbReference type="InterPro" id="IPR002182">
    <property type="entry name" value="NB-ARC"/>
</dbReference>
<dbReference type="PROSITE" id="PS50005">
    <property type="entry name" value="TPR"/>
    <property type="match status" value="1"/>
</dbReference>
<dbReference type="Pfam" id="PF13424">
    <property type="entry name" value="TPR_12"/>
    <property type="match status" value="3"/>
</dbReference>
<reference evidence="4" key="2">
    <citation type="submission" date="2018-08" db="EMBL/GenBank/DDBJ databases">
        <authorList>
            <person name="Hamilton P."/>
        </authorList>
    </citation>
    <scope>NUCLEOTIDE SEQUENCE</scope>
</reference>
<dbReference type="InterPro" id="IPR011990">
    <property type="entry name" value="TPR-like_helical_dom_sf"/>
</dbReference>
<sequence>MAHSITNLSNLNQDKKRTNNHEKFINYFVEEFETKLLVYHLILEGKIENPGKYSNTLSGIRGQRTRAAAGESVGLSLGMPGEGAKLGAAGGKAVAEKVGRAKGNEYQRKTAIKLKVLVDRSQNNKAQFRQELVKDGSDIFQSYEMQFMKVTTDQGPEKAMQLLAKDATNRSISYYAEKGYVEGKNVIESIVLGKSKIEPDSGIAIPCWKTRGYKVDTIDSPTKKWSTASLYEKVGLVREEAYYEKIDGKSRVDKYGHRRLLKSEDWNKLKDIYKPSQIESPFKTYHYIFTSQDLEHQQKNILESINFKDKDLMEERIREPIVVAVKEIEEVIKKQNHEAYLKSSENNRTEDPIRFDVKDPVDEFTGRKNELLDLHGKVHRNPEKPTEITRMTVISGLGGLGKTELARQYIQEHGEDFQNVVWINSESEATLLESFSRLVKKLNIETKDGNGKENNIKYIAEDVCRLLSKRKTLFIFDNAEKDNEFINILHTFRISLTPPSEKPYTLITSRDREWKKEIEILNLNVLTPEDAENLVKKKIYVEDESQIKALIEKLQYFPLAIKQAIAYIEDKEVNEAFSISNYLEEYEKKTRDLLDSDVFKEIDNDYEKTTFTTWKITTDKIARHEEHGKLALDILNDIAYLASDNIYREMFLGTARYDETKLKSAVRLLVKYSIVNGEGMQTVLSIHRLVQEVIRLELKGESKEENVLKEVFELVRNNFPYGSNKSEDLAKKRQQLPHLETFTSHIDQWIKRKPQSTDKIEKDYLKNLLVWMSHGYQVCGDPRKEKELLERALTMKKKHYGLQHLEAAITLASQATANGDLGDHKKQKELLEKALPILETHYGLEHFEVTGTLTNLGNAYGALSDHQKQKELLERALPILERHYGLEHFEVAGTLTNLGNAYGALSDHQKQKELLERALPILEKHYGSEHFEVARAVVNLANAYGALDDHQKQKELLERALPILEKHYGLEHFEVAGTLTNLARAYGALGDHQKEKELLERALTINKKHYGLEHFEAARTLTNLGIAYGALGDDQKKKELLERALPILEKHYGLEHFEVAITLGPLGNAYGALGDHQKKKELLERASPIVEKHYGLEHFEVARAIVDLGNANGALGDHQKKKELLERALPILEKHYGLEHFEVVVALGSLASAYGALGDQQKEKDLLKRALPILVKHVGLEHFEVR</sequence>
<organism evidence="4">
    <name type="scientific">Liposcelis sp. PH-2016</name>
    <dbReference type="NCBI Taxonomy" id="1924920"/>
    <lineage>
        <taxon>Eukaryota</taxon>
        <taxon>Metazoa</taxon>
        <taxon>Ecdysozoa</taxon>
        <taxon>Arthropoda</taxon>
        <taxon>Hexapoda</taxon>
        <taxon>Insecta</taxon>
        <taxon>Pterygota</taxon>
        <taxon>Neoptera</taxon>
        <taxon>Paraneoptera</taxon>
        <taxon>Psocodea</taxon>
        <taxon>Troctomorpha</taxon>
        <taxon>Liposcelidetae</taxon>
        <taxon>Liposcelididae</taxon>
        <taxon>Liposcelis</taxon>
    </lineage>
</organism>
<dbReference type="AlphaFoldDB" id="A0A3Q8QC89"/>
<dbReference type="PANTHER" id="PTHR19959">
    <property type="entry name" value="KINESIN LIGHT CHAIN"/>
    <property type="match status" value="1"/>
</dbReference>
<keyword evidence="1" id="KW-0802">TPR repeat</keyword>
<dbReference type="Pfam" id="PF00931">
    <property type="entry name" value="NB-ARC"/>
    <property type="match status" value="1"/>
</dbReference>
<evidence type="ECO:0000259" key="3">
    <source>
        <dbReference type="Pfam" id="PF00931"/>
    </source>
</evidence>
<feature type="repeat" description="TPR" evidence="1">
    <location>
        <begin position="976"/>
        <end position="1009"/>
    </location>
</feature>
<gene>
    <name evidence="4" type="primary">OdiLe1</name>
</gene>
<dbReference type="SMART" id="SM00028">
    <property type="entry name" value="TPR"/>
    <property type="match status" value="9"/>
</dbReference>
<keyword evidence="2" id="KW-0175">Coiled coil</keyword>
<dbReference type="Pfam" id="PF13374">
    <property type="entry name" value="TPR_10"/>
    <property type="match status" value="1"/>
</dbReference>
<dbReference type="EMBL" id="MH751905">
    <property type="protein sequence ID" value="AZI94745.1"/>
    <property type="molecule type" value="Genomic_DNA"/>
</dbReference>